<dbReference type="RefSeq" id="WP_187760928.1">
    <property type="nucleotide sequence ID" value="NZ_CP061038.1"/>
</dbReference>
<dbReference type="SUPFAM" id="SSF54593">
    <property type="entry name" value="Glyoxalase/Bleomycin resistance protein/Dihydroxybiphenyl dioxygenase"/>
    <property type="match status" value="2"/>
</dbReference>
<dbReference type="InterPro" id="IPR029068">
    <property type="entry name" value="Glyas_Bleomycin-R_OHBP_Dase"/>
</dbReference>
<dbReference type="Gene3D" id="3.10.180.10">
    <property type="entry name" value="2,3-Dihydroxybiphenyl 1,2-Dioxygenase, domain 1"/>
    <property type="match status" value="1"/>
</dbReference>
<organism evidence="1 2">
    <name type="scientific">Sphingomonas alpina</name>
    <dbReference type="NCBI Taxonomy" id="653931"/>
    <lineage>
        <taxon>Bacteria</taxon>
        <taxon>Pseudomonadati</taxon>
        <taxon>Pseudomonadota</taxon>
        <taxon>Alphaproteobacteria</taxon>
        <taxon>Sphingomonadales</taxon>
        <taxon>Sphingomonadaceae</taxon>
        <taxon>Sphingomonas</taxon>
    </lineage>
</organism>
<dbReference type="Proteomes" id="UP000516148">
    <property type="component" value="Chromosome"/>
</dbReference>
<name>A0A7H0LFZ7_9SPHN</name>
<dbReference type="AlphaFoldDB" id="A0A7H0LFZ7"/>
<evidence type="ECO:0000313" key="2">
    <source>
        <dbReference type="Proteomes" id="UP000516148"/>
    </source>
</evidence>
<evidence type="ECO:0008006" key="3">
    <source>
        <dbReference type="Google" id="ProtNLM"/>
    </source>
</evidence>
<accession>A0A7H0LFZ7</accession>
<reference evidence="1 2" key="1">
    <citation type="submission" date="2020-09" db="EMBL/GenBank/DDBJ databases">
        <title>Sphingomonas sp., a new species isolated from pork steak.</title>
        <authorList>
            <person name="Heidler von Heilborn D."/>
        </authorList>
    </citation>
    <scope>NUCLEOTIDE SEQUENCE [LARGE SCALE GENOMIC DNA]</scope>
    <source>
        <strain evidence="2">S8-3T</strain>
    </source>
</reference>
<sequence>MADWTSTSTPRLSRFRMATMGAPDLDRLEHCYVEWLGYRVRERGTVPADLAIGWGATGVAGRRYLVLSSDGADDVHIRAVETDAIPGYRPLTSFGWNACEIIVDDVHALAARLRESPFEIIDGPNPLQFMPSIEAMQLIGPAGECLYLTMEGGDRTTSILPSPRAAVDRPFILVVAGADFAGTHRWYIDRFDLRQRPIRDARVRIIQRAQGLAEEESFPLTTLGLAEHGFLIELDGYLTGPGRIAAPRATAPGMLPMGNAMASFEIDDIALVEDIAIAPPVSRHGLGYDGGRSCTVTGPAGELIELIERQAR</sequence>
<evidence type="ECO:0000313" key="1">
    <source>
        <dbReference type="EMBL" id="QNQ08600.1"/>
    </source>
</evidence>
<proteinExistence type="predicted"/>
<dbReference type="KEGG" id="spap:H3Z74_17890"/>
<keyword evidence="2" id="KW-1185">Reference proteome</keyword>
<protein>
    <recommendedName>
        <fullName evidence="3">VOC family protein</fullName>
    </recommendedName>
</protein>
<dbReference type="EMBL" id="CP061038">
    <property type="protein sequence ID" value="QNQ08600.1"/>
    <property type="molecule type" value="Genomic_DNA"/>
</dbReference>
<gene>
    <name evidence="1" type="ORF">H3Z74_17890</name>
</gene>